<protein>
    <submittedName>
        <fullName evidence="2">Uncharacterized protein</fullName>
    </submittedName>
</protein>
<proteinExistence type="predicted"/>
<comment type="caution">
    <text evidence="2">The sequence shown here is derived from an EMBL/GenBank/DDBJ whole genome shotgun (WGS) entry which is preliminary data.</text>
</comment>
<evidence type="ECO:0000313" key="3">
    <source>
        <dbReference type="Proteomes" id="UP001597361"/>
    </source>
</evidence>
<gene>
    <name evidence="2" type="ORF">ACFSKL_18985</name>
</gene>
<sequence length="86" mass="9799">MAGGTSGLNMIQSSKDNRSILNVRSKMADSPYAKQHVGIENRNPELYSELIEERFDRKSQSHRMSVIIHIVLTLLISVFFYFLIVG</sequence>
<keyword evidence="1" id="KW-1133">Transmembrane helix</keyword>
<evidence type="ECO:0000256" key="1">
    <source>
        <dbReference type="SAM" id="Phobius"/>
    </source>
</evidence>
<keyword evidence="3" id="KW-1185">Reference proteome</keyword>
<keyword evidence="1" id="KW-0472">Membrane</keyword>
<dbReference type="RefSeq" id="WP_376888370.1">
    <property type="nucleotide sequence ID" value="NZ_JBHUHR010000045.1"/>
</dbReference>
<evidence type="ECO:0000313" key="2">
    <source>
        <dbReference type="EMBL" id="MFD2036898.1"/>
    </source>
</evidence>
<dbReference type="EMBL" id="JBHUHR010000045">
    <property type="protein sequence ID" value="MFD2036898.1"/>
    <property type="molecule type" value="Genomic_DNA"/>
</dbReference>
<keyword evidence="1" id="KW-0812">Transmembrane</keyword>
<reference evidence="3" key="1">
    <citation type="journal article" date="2019" name="Int. J. Syst. Evol. Microbiol.">
        <title>The Global Catalogue of Microorganisms (GCM) 10K type strain sequencing project: providing services to taxonomists for standard genome sequencing and annotation.</title>
        <authorList>
            <consortium name="The Broad Institute Genomics Platform"/>
            <consortium name="The Broad Institute Genome Sequencing Center for Infectious Disease"/>
            <person name="Wu L."/>
            <person name="Ma J."/>
        </authorList>
    </citation>
    <scope>NUCLEOTIDE SEQUENCE [LARGE SCALE GENOMIC DNA]</scope>
    <source>
        <strain evidence="3">CGMCC 1.15180</strain>
    </source>
</reference>
<accession>A0ABW4VU81</accession>
<organism evidence="2 3">
    <name type="scientific">Belliella marina</name>
    <dbReference type="NCBI Taxonomy" id="1644146"/>
    <lineage>
        <taxon>Bacteria</taxon>
        <taxon>Pseudomonadati</taxon>
        <taxon>Bacteroidota</taxon>
        <taxon>Cytophagia</taxon>
        <taxon>Cytophagales</taxon>
        <taxon>Cyclobacteriaceae</taxon>
        <taxon>Belliella</taxon>
    </lineage>
</organism>
<dbReference type="Proteomes" id="UP001597361">
    <property type="component" value="Unassembled WGS sequence"/>
</dbReference>
<feature type="transmembrane region" description="Helical" evidence="1">
    <location>
        <begin position="64"/>
        <end position="84"/>
    </location>
</feature>
<name>A0ABW4VU81_9BACT</name>